<dbReference type="Proteomes" id="UP001176941">
    <property type="component" value="Chromosome 6"/>
</dbReference>
<protein>
    <submittedName>
        <fullName evidence="2">Uncharacterized protein</fullName>
    </submittedName>
</protein>
<dbReference type="EMBL" id="OX459942">
    <property type="protein sequence ID" value="CAI9176862.1"/>
    <property type="molecule type" value="Genomic_DNA"/>
</dbReference>
<feature type="region of interest" description="Disordered" evidence="1">
    <location>
        <begin position="1"/>
        <end position="20"/>
    </location>
</feature>
<name>A0ABN8ZVQ4_RANTA</name>
<gene>
    <name evidence="2" type="ORF">MRATA1EN1_LOCUS25824</name>
</gene>
<keyword evidence="3" id="KW-1185">Reference proteome</keyword>
<accession>A0ABN8ZVQ4</accession>
<evidence type="ECO:0000256" key="1">
    <source>
        <dbReference type="SAM" id="MobiDB-lite"/>
    </source>
</evidence>
<proteinExistence type="predicted"/>
<evidence type="ECO:0000313" key="3">
    <source>
        <dbReference type="Proteomes" id="UP001176941"/>
    </source>
</evidence>
<sequence length="99" mass="10358">MWNLPRPGTEPMSPALPVGFLSTGPPGKSINNYLRLGCGSGVQMQLTWVPQAQGLIKLQSSCWLGLQLSEGLHGPGTSASQKAHRGHGGPPQSLTGCQL</sequence>
<reference evidence="2" key="1">
    <citation type="submission" date="2023-04" db="EMBL/GenBank/DDBJ databases">
        <authorList>
            <consortium name="ELIXIR-Norway"/>
        </authorList>
    </citation>
    <scope>NUCLEOTIDE SEQUENCE [LARGE SCALE GENOMIC DNA]</scope>
</reference>
<organism evidence="2 3">
    <name type="scientific">Rangifer tarandus platyrhynchus</name>
    <name type="common">Svalbard reindeer</name>
    <dbReference type="NCBI Taxonomy" id="3082113"/>
    <lineage>
        <taxon>Eukaryota</taxon>
        <taxon>Metazoa</taxon>
        <taxon>Chordata</taxon>
        <taxon>Craniata</taxon>
        <taxon>Vertebrata</taxon>
        <taxon>Euteleostomi</taxon>
        <taxon>Mammalia</taxon>
        <taxon>Eutheria</taxon>
        <taxon>Laurasiatheria</taxon>
        <taxon>Artiodactyla</taxon>
        <taxon>Ruminantia</taxon>
        <taxon>Pecora</taxon>
        <taxon>Cervidae</taxon>
        <taxon>Odocoileinae</taxon>
        <taxon>Rangifer</taxon>
    </lineage>
</organism>
<evidence type="ECO:0000313" key="2">
    <source>
        <dbReference type="EMBL" id="CAI9176862.1"/>
    </source>
</evidence>
<feature type="region of interest" description="Disordered" evidence="1">
    <location>
        <begin position="73"/>
        <end position="99"/>
    </location>
</feature>